<proteinExistence type="predicted"/>
<dbReference type="AlphaFoldDB" id="A0A5E6U0K6"/>
<dbReference type="SUPFAM" id="SSF51206">
    <property type="entry name" value="cAMP-binding domain-like"/>
    <property type="match status" value="1"/>
</dbReference>
<dbReference type="EMBL" id="CABVGZ010000034">
    <property type="protein sequence ID" value="VVM99189.1"/>
    <property type="molecule type" value="Genomic_DNA"/>
</dbReference>
<dbReference type="InterPro" id="IPR018490">
    <property type="entry name" value="cNMP-bd_dom_sf"/>
</dbReference>
<name>A0A5E6U0K6_PSEFL</name>
<dbReference type="InterPro" id="IPR000595">
    <property type="entry name" value="cNMP-bd_dom"/>
</dbReference>
<organism evidence="2 3">
    <name type="scientific">Pseudomonas fluorescens</name>
    <dbReference type="NCBI Taxonomy" id="294"/>
    <lineage>
        <taxon>Bacteria</taxon>
        <taxon>Pseudomonadati</taxon>
        <taxon>Pseudomonadota</taxon>
        <taxon>Gammaproteobacteria</taxon>
        <taxon>Pseudomonadales</taxon>
        <taxon>Pseudomonadaceae</taxon>
        <taxon>Pseudomonas</taxon>
    </lineage>
</organism>
<protein>
    <recommendedName>
        <fullName evidence="1">Cyclic nucleotide-binding domain-containing protein</fullName>
    </recommendedName>
</protein>
<dbReference type="InterPro" id="IPR014710">
    <property type="entry name" value="RmlC-like_jellyroll"/>
</dbReference>
<dbReference type="RefSeq" id="WP_150775363.1">
    <property type="nucleotide sequence ID" value="NZ_CABVGZ010000034.1"/>
</dbReference>
<feature type="domain" description="Cyclic nucleotide-binding" evidence="1">
    <location>
        <begin position="19"/>
        <end position="100"/>
    </location>
</feature>
<evidence type="ECO:0000259" key="1">
    <source>
        <dbReference type="PROSITE" id="PS50042"/>
    </source>
</evidence>
<dbReference type="Proteomes" id="UP000326241">
    <property type="component" value="Unassembled WGS sequence"/>
</dbReference>
<dbReference type="Pfam" id="PF00027">
    <property type="entry name" value="cNMP_binding"/>
    <property type="match status" value="1"/>
</dbReference>
<evidence type="ECO:0000313" key="2">
    <source>
        <dbReference type="EMBL" id="VVM99189.1"/>
    </source>
</evidence>
<gene>
    <name evidence="2" type="ORF">PS624_03235</name>
</gene>
<dbReference type="Gene3D" id="2.60.120.10">
    <property type="entry name" value="Jelly Rolls"/>
    <property type="match status" value="1"/>
</dbReference>
<dbReference type="CDD" id="cd00038">
    <property type="entry name" value="CAP_ED"/>
    <property type="match status" value="1"/>
</dbReference>
<sequence length="186" mass="20630">MKLDTVLGDFFLTFGKDLHIEANHALLRLGDFAKNLYLIKAGAVRICVRDPEGSDISVQFFFEGEVVSSLESLVSGCPSELEIITMEACHLCVLDRDTVQAQILSKPILQTQLLALTQLRLADYIKLYTSAISQTPTERYLGMLSTQPDRLARIPMHVLAGYLGVTPVHLSRIRRKLKASADKTGI</sequence>
<accession>A0A5E6U0K6</accession>
<dbReference type="PROSITE" id="PS50042">
    <property type="entry name" value="CNMP_BINDING_3"/>
    <property type="match status" value="1"/>
</dbReference>
<reference evidence="2 3" key="1">
    <citation type="submission" date="2019-09" db="EMBL/GenBank/DDBJ databases">
        <authorList>
            <person name="Chandra G."/>
            <person name="Truman W A."/>
        </authorList>
    </citation>
    <scope>NUCLEOTIDE SEQUENCE [LARGE SCALE GENOMIC DNA]</scope>
    <source>
        <strain evidence="2">PS624</strain>
    </source>
</reference>
<evidence type="ECO:0000313" key="3">
    <source>
        <dbReference type="Proteomes" id="UP000326241"/>
    </source>
</evidence>